<dbReference type="EMBL" id="DF238802">
    <property type="protein sequence ID" value="GAC96579.1"/>
    <property type="molecule type" value="Genomic_DNA"/>
</dbReference>
<dbReference type="eggNOG" id="ENOG502RE31">
    <property type="taxonomic scope" value="Eukaryota"/>
</dbReference>
<organism evidence="2 3">
    <name type="scientific">Pseudozyma hubeiensis (strain SY62)</name>
    <name type="common">Yeast</name>
    <dbReference type="NCBI Taxonomy" id="1305764"/>
    <lineage>
        <taxon>Eukaryota</taxon>
        <taxon>Fungi</taxon>
        <taxon>Dikarya</taxon>
        <taxon>Basidiomycota</taxon>
        <taxon>Ustilaginomycotina</taxon>
        <taxon>Ustilaginomycetes</taxon>
        <taxon>Ustilaginales</taxon>
        <taxon>Ustilaginaceae</taxon>
        <taxon>Pseudozyma</taxon>
    </lineage>
</organism>
<protein>
    <submittedName>
        <fullName evidence="2">Uncharacterized protein</fullName>
    </submittedName>
</protein>
<evidence type="ECO:0000313" key="3">
    <source>
        <dbReference type="Proteomes" id="UP000014071"/>
    </source>
</evidence>
<proteinExistence type="predicted"/>
<dbReference type="HOGENOM" id="CLU_395417_0_0_1"/>
<dbReference type="AlphaFoldDB" id="R9P5H7"/>
<evidence type="ECO:0000313" key="2">
    <source>
        <dbReference type="EMBL" id="GAC96579.1"/>
    </source>
</evidence>
<sequence length="697" mass="75762">MRLECHAFELDGDERGVGCSPSFSPALVFPLSQEIRSSVSFRSFFAMVKLKQCVLLLVTAGLAFASVVVATDAKEDSLSNDRTAPHEDGRAGKHDQVSHSESLPHNSHDSFDPSAPHGIPPRGSAHHTDDLDQQLSEFLSTHGYRLSSTTHPSLCLLPSPGCTAYTVEEKKEIAADVRTMFAANTCAGEEGCGLLGKEAIADLAMKMDEGGEKDGRKHEKRSEQGDAGVHADLFSQTQILSTARRISSTAVQLATSNQGYCELHAPTCKNDPCPLTTAGCIPFTREEKQQYEEELYVMLAKVLSTGRCTGSGGCEEGEECELWDDRGERTEGCRVPTDKEVEAGVRNAMDGRFGSSPNPTPAKVKRDIGTTHLTFDIFSQHPHIHSNQLAKPAQQIAHKLVPPAFHGVGYCKSGSTTCLSTDCQLPSPDCLPYSTGEVQQMEDMVRDVLISNWSTGNCDATAKKDNCDRDGSCNVWAGGKRDAECETLSGKEVKHRVFVGVAQILGEDAGDAEGEWRDEKVEKEEVVSVRQRLLGKIRCFPESGSVLLDVESKELGEDHKDLVKRILSFDEPNPDDHPHLDDSTLHRSSPRIVVPTSSLSSPDLPAPSRHELQSFMSLCSQLSSNSAELAQIATAAGITDPRDIESLRLRFATLAEDREQATEVLKQAKMAQMLGESKVERGGEEGGDVESDEGKKE</sequence>
<feature type="region of interest" description="Disordered" evidence="1">
    <location>
        <begin position="569"/>
        <end position="588"/>
    </location>
</feature>
<keyword evidence="3" id="KW-1185">Reference proteome</keyword>
<dbReference type="Proteomes" id="UP000014071">
    <property type="component" value="Unassembled WGS sequence"/>
</dbReference>
<feature type="compositionally biased region" description="Basic and acidic residues" evidence="1">
    <location>
        <begin position="75"/>
        <end position="98"/>
    </location>
</feature>
<accession>R9P5H7</accession>
<gene>
    <name evidence="2" type="ORF">PHSY_004160</name>
</gene>
<dbReference type="RefSeq" id="XP_012190166.1">
    <property type="nucleotide sequence ID" value="XM_012334776.1"/>
</dbReference>
<evidence type="ECO:0000256" key="1">
    <source>
        <dbReference type="SAM" id="MobiDB-lite"/>
    </source>
</evidence>
<feature type="compositionally biased region" description="Basic and acidic residues" evidence="1">
    <location>
        <begin position="569"/>
        <end position="585"/>
    </location>
</feature>
<name>R9P5H7_PSEHS</name>
<reference evidence="3" key="1">
    <citation type="journal article" date="2013" name="Genome Announc.">
        <title>Draft genome sequence of the basidiomycetous yeast-like fungus Pseudozyma hubeiensis SY62, which produces an abundant amount of the biosurfactant mannosylerythritol lipids.</title>
        <authorList>
            <person name="Konishi M."/>
            <person name="Hatada Y."/>
            <person name="Horiuchi J."/>
        </authorList>
    </citation>
    <scope>NUCLEOTIDE SEQUENCE [LARGE SCALE GENOMIC DNA]</scope>
    <source>
        <strain evidence="3">SY62</strain>
    </source>
</reference>
<feature type="region of interest" description="Disordered" evidence="1">
    <location>
        <begin position="673"/>
        <end position="697"/>
    </location>
</feature>
<dbReference type="GeneID" id="24109445"/>
<feature type="region of interest" description="Disordered" evidence="1">
    <location>
        <begin position="75"/>
        <end position="129"/>
    </location>
</feature>